<keyword evidence="3" id="KW-0804">Transcription</keyword>
<accession>A0A1W6YSB8</accession>
<dbReference type="GO" id="GO:0003677">
    <property type="term" value="F:DNA binding"/>
    <property type="evidence" value="ECO:0007669"/>
    <property type="project" value="UniProtKB-KW"/>
</dbReference>
<dbReference type="Gene3D" id="1.10.260.40">
    <property type="entry name" value="lambda repressor-like DNA-binding domains"/>
    <property type="match status" value="1"/>
</dbReference>
<reference evidence="6 7" key="1">
    <citation type="submission" date="2017-05" db="EMBL/GenBank/DDBJ databases">
        <title>Complete and WGS of Bordetella genogroups.</title>
        <authorList>
            <person name="Spilker T."/>
            <person name="LiPuma J."/>
        </authorList>
    </citation>
    <scope>NUCLEOTIDE SEQUENCE [LARGE SCALE GENOMIC DNA]</scope>
    <source>
        <strain evidence="6 7">AU19157</strain>
    </source>
</reference>
<protein>
    <submittedName>
        <fullName evidence="6">Transcriptional regulator</fullName>
    </submittedName>
</protein>
<dbReference type="PROSITE" id="PS50943">
    <property type="entry name" value="HTH_CROC1"/>
    <property type="match status" value="1"/>
</dbReference>
<organism evidence="6 7">
    <name type="scientific">Bordetella genomosp. 8</name>
    <dbReference type="NCBI Taxonomy" id="1416806"/>
    <lineage>
        <taxon>Bacteria</taxon>
        <taxon>Pseudomonadati</taxon>
        <taxon>Pseudomonadota</taxon>
        <taxon>Betaproteobacteria</taxon>
        <taxon>Burkholderiales</taxon>
        <taxon>Alcaligenaceae</taxon>
        <taxon>Bordetella</taxon>
    </lineage>
</organism>
<keyword evidence="7" id="KW-1185">Reference proteome</keyword>
<dbReference type="SMART" id="SM00530">
    <property type="entry name" value="HTH_XRE"/>
    <property type="match status" value="1"/>
</dbReference>
<dbReference type="Pfam" id="PF01381">
    <property type="entry name" value="HTH_3"/>
    <property type="match status" value="1"/>
</dbReference>
<dbReference type="EMBL" id="CP021108">
    <property type="protein sequence ID" value="ARP83986.1"/>
    <property type="molecule type" value="Genomic_DNA"/>
</dbReference>
<sequence length="87" mass="9674">MEKNLPPARAARRQPSRISEARSRVGLPQADFAELLGVSVRTLQDWEQGRRNPSGAAKTLLQVAMLHPETLRDLPRWHADESGLPPA</sequence>
<evidence type="ECO:0000256" key="1">
    <source>
        <dbReference type="ARBA" id="ARBA00023015"/>
    </source>
</evidence>
<dbReference type="InterPro" id="IPR001387">
    <property type="entry name" value="Cro/C1-type_HTH"/>
</dbReference>
<dbReference type="STRING" id="1416806.CAL12_26340"/>
<evidence type="ECO:0000259" key="5">
    <source>
        <dbReference type="PROSITE" id="PS50943"/>
    </source>
</evidence>
<dbReference type="Proteomes" id="UP000194151">
    <property type="component" value="Chromosome"/>
</dbReference>
<evidence type="ECO:0000256" key="4">
    <source>
        <dbReference type="SAM" id="MobiDB-lite"/>
    </source>
</evidence>
<dbReference type="InterPro" id="IPR010982">
    <property type="entry name" value="Lambda_DNA-bd_dom_sf"/>
</dbReference>
<feature type="domain" description="HTH cro/C1-type" evidence="5">
    <location>
        <begin position="18"/>
        <end position="74"/>
    </location>
</feature>
<gene>
    <name evidence="6" type="ORF">CAL12_26340</name>
</gene>
<proteinExistence type="predicted"/>
<feature type="region of interest" description="Disordered" evidence="4">
    <location>
        <begin position="1"/>
        <end position="24"/>
    </location>
</feature>
<name>A0A1W6YSB8_9BORD</name>
<keyword evidence="2" id="KW-0238">DNA-binding</keyword>
<dbReference type="OrthoDB" id="9799384at2"/>
<evidence type="ECO:0000313" key="7">
    <source>
        <dbReference type="Proteomes" id="UP000194151"/>
    </source>
</evidence>
<dbReference type="KEGG" id="bgv:CAL12_26340"/>
<dbReference type="CDD" id="cd00093">
    <property type="entry name" value="HTH_XRE"/>
    <property type="match status" value="1"/>
</dbReference>
<keyword evidence="1" id="KW-0805">Transcription regulation</keyword>
<dbReference type="PANTHER" id="PTHR36511">
    <property type="entry name" value="MERR FAMILY BACTERIAL REGULATORY PROTEIN"/>
    <property type="match status" value="1"/>
</dbReference>
<dbReference type="AlphaFoldDB" id="A0A1W6YSB8"/>
<evidence type="ECO:0000256" key="2">
    <source>
        <dbReference type="ARBA" id="ARBA00023125"/>
    </source>
</evidence>
<evidence type="ECO:0000313" key="6">
    <source>
        <dbReference type="EMBL" id="ARP83986.1"/>
    </source>
</evidence>
<dbReference type="InterPro" id="IPR052359">
    <property type="entry name" value="HTH-type_reg/antitoxin"/>
</dbReference>
<evidence type="ECO:0000256" key="3">
    <source>
        <dbReference type="ARBA" id="ARBA00023163"/>
    </source>
</evidence>
<dbReference type="SUPFAM" id="SSF47413">
    <property type="entry name" value="lambda repressor-like DNA-binding domains"/>
    <property type="match status" value="1"/>
</dbReference>
<dbReference type="RefSeq" id="WP_086067307.1">
    <property type="nucleotide sequence ID" value="NZ_CP021108.1"/>
</dbReference>
<dbReference type="PANTHER" id="PTHR36511:SF4">
    <property type="entry name" value="ANTITOXIN MQSA"/>
    <property type="match status" value="1"/>
</dbReference>